<dbReference type="AlphaFoldDB" id="A0A8B4H8S4"/>
<sequence length="286" mass="33143">MAFYDRVFSSELIAVIHAASAQMGPFELTRQLLYFYMSQRGIFDDEMWECVHELSESSFSDANYSDRLDQLYEKYAPEFYSEDRAIDLRKEPERWNEADVAVTVADGLSYGLRDPVRYLPFHICYNAKDYQWGFDQIQETIENLAYASRFQHGLPPELVAEIDAATAKFGPLGFTKKFLFSHLLDHGIRSGEVWDCVAELSESSYRDSSYIGRLERLSEKYDEDYCSGIDYEPEQLKTLVARMSMIDGILRDLGSPIAELPYHACYAMLDSRWDFDKLLEKVKSLE</sequence>
<organism evidence="1 2">
    <name type="scientific">Corynebacterium matruchotii</name>
    <dbReference type="NCBI Taxonomy" id="43768"/>
    <lineage>
        <taxon>Bacteria</taxon>
        <taxon>Bacillati</taxon>
        <taxon>Actinomycetota</taxon>
        <taxon>Actinomycetes</taxon>
        <taxon>Mycobacteriales</taxon>
        <taxon>Corynebacteriaceae</taxon>
        <taxon>Corynebacterium</taxon>
    </lineage>
</organism>
<dbReference type="GeneID" id="84575375"/>
<comment type="caution">
    <text evidence="1">The sequence shown here is derived from an EMBL/GenBank/DDBJ whole genome shotgun (WGS) entry which is preliminary data.</text>
</comment>
<protein>
    <submittedName>
        <fullName evidence="1">Uncharacterized protein</fullName>
    </submittedName>
</protein>
<proteinExistence type="predicted"/>
<dbReference type="EMBL" id="UARK01000023">
    <property type="protein sequence ID" value="SPW30869.1"/>
    <property type="molecule type" value="Genomic_DNA"/>
</dbReference>
<evidence type="ECO:0000313" key="2">
    <source>
        <dbReference type="Proteomes" id="UP000249886"/>
    </source>
</evidence>
<dbReference type="RefSeq" id="WP_005526249.1">
    <property type="nucleotide sequence ID" value="NZ_CAUSZY010000049.1"/>
</dbReference>
<name>A0A8B4H8S4_9CORY</name>
<gene>
    <name evidence="1" type="ORF">NCTC10254_01977</name>
</gene>
<evidence type="ECO:0000313" key="1">
    <source>
        <dbReference type="EMBL" id="SPW30869.1"/>
    </source>
</evidence>
<accession>A0A8B4H8S4</accession>
<dbReference type="Proteomes" id="UP000249886">
    <property type="component" value="Unassembled WGS sequence"/>
</dbReference>
<reference evidence="1 2" key="1">
    <citation type="submission" date="2018-06" db="EMBL/GenBank/DDBJ databases">
        <authorList>
            <consortium name="Pathogen Informatics"/>
            <person name="Doyle S."/>
        </authorList>
    </citation>
    <scope>NUCLEOTIDE SEQUENCE [LARGE SCALE GENOMIC DNA]</scope>
    <source>
        <strain evidence="1 2">NCTC10254</strain>
    </source>
</reference>